<dbReference type="CTD" id="78775009"/>
<dbReference type="AlphaFoldDB" id="A0A6A5H6G5"/>
<dbReference type="InterPro" id="IPR036085">
    <property type="entry name" value="PAZ_dom_sf"/>
</dbReference>
<proteinExistence type="predicted"/>
<evidence type="ECO:0000313" key="1">
    <source>
        <dbReference type="EMBL" id="KAF1762354.1"/>
    </source>
</evidence>
<dbReference type="EMBL" id="WUAV01000003">
    <property type="protein sequence ID" value="KAF1762354.1"/>
    <property type="molecule type" value="Genomic_DNA"/>
</dbReference>
<dbReference type="Gene3D" id="2.170.260.10">
    <property type="entry name" value="paz domain"/>
    <property type="match status" value="1"/>
</dbReference>
<gene>
    <name evidence="1" type="ORF">GCK72_010616</name>
</gene>
<organism evidence="1 2">
    <name type="scientific">Caenorhabditis remanei</name>
    <name type="common">Caenorhabditis vulgaris</name>
    <dbReference type="NCBI Taxonomy" id="31234"/>
    <lineage>
        <taxon>Eukaryota</taxon>
        <taxon>Metazoa</taxon>
        <taxon>Ecdysozoa</taxon>
        <taxon>Nematoda</taxon>
        <taxon>Chromadorea</taxon>
        <taxon>Rhabditida</taxon>
        <taxon>Rhabditina</taxon>
        <taxon>Rhabditomorpha</taxon>
        <taxon>Rhabditoidea</taxon>
        <taxon>Rhabditidae</taxon>
        <taxon>Peloderinae</taxon>
        <taxon>Caenorhabditis</taxon>
    </lineage>
</organism>
<dbReference type="SUPFAM" id="SSF101690">
    <property type="entry name" value="PAZ domain"/>
    <property type="match status" value="1"/>
</dbReference>
<name>A0A6A5H6G5_CAERE</name>
<sequence>MLPGSKKPLVLPDGYVPPTSQYVDTNLASYLATKFGSLDHLSINKIRNINLHLLDMNIPQIWNGCNGYNVDLISELSLDATPRNHSFVNMIIRVGNRGKRNYVSVLKYFQEKYNITLNYPHSPLLRDSSGRMYPLEAIWFRMRVY</sequence>
<comment type="caution">
    <text evidence="1">The sequence shown here is derived from an EMBL/GenBank/DDBJ whole genome shotgun (WGS) entry which is preliminary data.</text>
</comment>
<protein>
    <submittedName>
        <fullName evidence="1">Uncharacterized protein</fullName>
    </submittedName>
</protein>
<evidence type="ECO:0000313" key="2">
    <source>
        <dbReference type="Proteomes" id="UP000483820"/>
    </source>
</evidence>
<reference evidence="1 2" key="1">
    <citation type="submission" date="2019-12" db="EMBL/GenBank/DDBJ databases">
        <title>Chromosome-level assembly of the Caenorhabditis remanei genome.</title>
        <authorList>
            <person name="Teterina A.A."/>
            <person name="Willis J.H."/>
            <person name="Phillips P.C."/>
        </authorList>
    </citation>
    <scope>NUCLEOTIDE SEQUENCE [LARGE SCALE GENOMIC DNA]</scope>
    <source>
        <strain evidence="1 2">PX506</strain>
        <tissue evidence="1">Whole organism</tissue>
    </source>
</reference>
<dbReference type="KEGG" id="crq:GCK72_010616"/>
<dbReference type="RefSeq" id="XP_053587532.1">
    <property type="nucleotide sequence ID" value="XM_053727955.1"/>
</dbReference>
<accession>A0A6A5H6G5</accession>
<dbReference type="Proteomes" id="UP000483820">
    <property type="component" value="Chromosome III"/>
</dbReference>
<dbReference type="GeneID" id="78775009"/>